<proteinExistence type="predicted"/>
<reference evidence="3 4" key="1">
    <citation type="submission" date="2024-02" db="EMBL/GenBank/DDBJ databases">
        <authorList>
            <person name="Chen Y."/>
            <person name="Shah S."/>
            <person name="Dougan E. K."/>
            <person name="Thang M."/>
            <person name="Chan C."/>
        </authorList>
    </citation>
    <scope>NUCLEOTIDE SEQUENCE [LARGE SCALE GENOMIC DNA]</scope>
</reference>
<evidence type="ECO:0000313" key="4">
    <source>
        <dbReference type="Proteomes" id="UP001642484"/>
    </source>
</evidence>
<keyword evidence="2" id="KW-0472">Membrane</keyword>
<accession>A0ABP0I501</accession>
<name>A0ABP0I501_9DINO</name>
<dbReference type="EMBL" id="CAXAMN010001958">
    <property type="protein sequence ID" value="CAK8997052.1"/>
    <property type="molecule type" value="Genomic_DNA"/>
</dbReference>
<keyword evidence="2" id="KW-1133">Transmembrane helix</keyword>
<evidence type="ECO:0000313" key="3">
    <source>
        <dbReference type="EMBL" id="CAK8997052.1"/>
    </source>
</evidence>
<comment type="caution">
    <text evidence="3">The sequence shown here is derived from an EMBL/GenBank/DDBJ whole genome shotgun (WGS) entry which is preliminary data.</text>
</comment>
<gene>
    <name evidence="3" type="ORF">CCMP2556_LOCUS4697</name>
</gene>
<feature type="transmembrane region" description="Helical" evidence="2">
    <location>
        <begin position="76"/>
        <end position="95"/>
    </location>
</feature>
<dbReference type="Proteomes" id="UP001642484">
    <property type="component" value="Unassembled WGS sequence"/>
</dbReference>
<sequence length="177" mass="19324">MGKPCFQAAAELLKQCQQEKHTECAGAATWSWGGDGTCHARNLFVTWELSCCDKEQPERGNECFEAPKCEVSPSEAGILLAVAFPVLIAGLLLLLRCCFKQRQAREVSPEELQAFRLSLPFETEMSLAPVAHSDPEKDPLAGGPPSHWGGGIALPAPANPRKEYELLLIEPQSRVPK</sequence>
<protein>
    <submittedName>
        <fullName evidence="3">Uncharacterized protein</fullName>
    </submittedName>
</protein>
<evidence type="ECO:0000256" key="2">
    <source>
        <dbReference type="SAM" id="Phobius"/>
    </source>
</evidence>
<evidence type="ECO:0000256" key="1">
    <source>
        <dbReference type="SAM" id="MobiDB-lite"/>
    </source>
</evidence>
<keyword evidence="2" id="KW-0812">Transmembrane</keyword>
<keyword evidence="4" id="KW-1185">Reference proteome</keyword>
<feature type="region of interest" description="Disordered" evidence="1">
    <location>
        <begin position="131"/>
        <end position="156"/>
    </location>
</feature>
<organism evidence="3 4">
    <name type="scientific">Durusdinium trenchii</name>
    <dbReference type="NCBI Taxonomy" id="1381693"/>
    <lineage>
        <taxon>Eukaryota</taxon>
        <taxon>Sar</taxon>
        <taxon>Alveolata</taxon>
        <taxon>Dinophyceae</taxon>
        <taxon>Suessiales</taxon>
        <taxon>Symbiodiniaceae</taxon>
        <taxon>Durusdinium</taxon>
    </lineage>
</organism>